<dbReference type="Pfam" id="PF00082">
    <property type="entry name" value="Peptidase_S8"/>
    <property type="match status" value="1"/>
</dbReference>
<dbReference type="InterPro" id="IPR000209">
    <property type="entry name" value="Peptidase_S8/S53_dom"/>
</dbReference>
<feature type="region of interest" description="Disordered" evidence="1">
    <location>
        <begin position="273"/>
        <end position="293"/>
    </location>
</feature>
<organism evidence="3 4">
    <name type="scientific">Methylophilus medardicus</name>
    <dbReference type="NCBI Taxonomy" id="2588534"/>
    <lineage>
        <taxon>Bacteria</taxon>
        <taxon>Pseudomonadati</taxon>
        <taxon>Pseudomonadota</taxon>
        <taxon>Betaproteobacteria</taxon>
        <taxon>Nitrosomonadales</taxon>
        <taxon>Methylophilaceae</taxon>
        <taxon>Methylophilus</taxon>
    </lineage>
</organism>
<feature type="domain" description="Peptidase S8/S53" evidence="2">
    <location>
        <begin position="328"/>
        <end position="646"/>
    </location>
</feature>
<dbReference type="EMBL" id="CP040946">
    <property type="protein sequence ID" value="QDC44771.1"/>
    <property type="molecule type" value="Genomic_DNA"/>
</dbReference>
<dbReference type="RefSeq" id="WP_140004101.1">
    <property type="nucleotide sequence ID" value="NZ_CP040946.1"/>
</dbReference>
<evidence type="ECO:0000313" key="4">
    <source>
        <dbReference type="Proteomes" id="UP000311008"/>
    </source>
</evidence>
<proteinExistence type="predicted"/>
<evidence type="ECO:0000256" key="1">
    <source>
        <dbReference type="SAM" id="MobiDB-lite"/>
    </source>
</evidence>
<gene>
    <name evidence="3" type="ORF">FIU01_09730</name>
</gene>
<sequence length="863" mass="95185">MATQHPIVRIARDQAAKKRIPGRKPRFPRAIGYEKQGQRLSKTFDTAAKSLAEWEKGAKISADPRAVVPERALVFDLLGPVADFQLAAQALGLEWLTGQRKSEDGDEETADDDEELQSQTIYVTMPSLAGLQKLLAMWNRYQKGQKPEKPEAPFWKIFEWLYDLRVWSIKDRVDPALTNFINKLLKEQPDRVVQVELDFWYRNAKERRDSAITTLQTMLDEVGGTLIDLVEIEEIRYQGALVAIPAKVASELAERNGKLGGLDEIMTIRPQSQYADDAPEDENAEAEAGYDFGDNPPTGECITAVLDGYPIENHEALAGRVIIEEVDVTGAQVPALNREHGTAMASMILHGDLGALPPASINRKIASFPILTMSKNAEVIASNKLAIGIVHRALQRIVAHAESDSPLRNITVINHSICDTNAPFVRRPSPWAMLLDFYSHHHRLLFVISGGNIYSKFPVTNYANNAAFLAATPAEREASLVNAIEKAKGTRSILSPAESVNSITVGALHEEVNTNAPQNATDPYPSFVMTNLASSVGFGVNRSIKPDVVEQGGRFAVRGSNHPGGYVEVHPHVTSDFGQVAACPSKTGDLQATRRSAGTSNSTALITRTCNLIADALDEVFENDGLRWLDMGTRVPILKALLTHSCQWGDIGKVLEVAFPPQGRYVWSKRRDSVAKFLGYGRPQVEDVLAGNNRRITLLGDDVIKPEERHVYTIPIPKSMFRSREIKKIKITLAWTAPVLTSMADYRGVALRVVDEHGRADFWEGCERGGALQPNGDTTARGTVMHLQMEGKVAKQLKDNNQNLTICVQARALHDSLINAPIPYALAISIEVGQSITANIYQEVQENIRVPQRIRQRDRVGGA</sequence>
<dbReference type="Proteomes" id="UP000311008">
    <property type="component" value="Chromosome"/>
</dbReference>
<protein>
    <submittedName>
        <fullName evidence="3">S8 family peptidase</fullName>
    </submittedName>
</protein>
<accession>A0A5B8CTZ6</accession>
<dbReference type="GO" id="GO:0006508">
    <property type="term" value="P:proteolysis"/>
    <property type="evidence" value="ECO:0007669"/>
    <property type="project" value="InterPro"/>
</dbReference>
<keyword evidence="4" id="KW-1185">Reference proteome</keyword>
<dbReference type="InterPro" id="IPR034074">
    <property type="entry name" value="Y4bN_pept_dom"/>
</dbReference>
<dbReference type="SUPFAM" id="SSF52743">
    <property type="entry name" value="Subtilisin-like"/>
    <property type="match status" value="1"/>
</dbReference>
<dbReference type="AlphaFoldDB" id="A0A5B8CTZ6"/>
<reference evidence="4" key="1">
    <citation type="journal article" date="2019" name="ISME J.">
        <title>Evolution in action: habitat transition from sediment to the pelagial leads to genome streamlining in Methylophilaceae.</title>
        <authorList>
            <person name="Salcher M."/>
            <person name="Schaefle D."/>
            <person name="Kaspar M."/>
            <person name="Neuenschwander S.M."/>
            <person name="Ghai R."/>
        </authorList>
    </citation>
    <scope>NUCLEOTIDE SEQUENCE [LARGE SCALE GENOMIC DNA]</scope>
    <source>
        <strain evidence="4">MMS-M-51</strain>
    </source>
</reference>
<dbReference type="KEGG" id="mmec:FIU01_09730"/>
<dbReference type="GO" id="GO:0004252">
    <property type="term" value="F:serine-type endopeptidase activity"/>
    <property type="evidence" value="ECO:0007669"/>
    <property type="project" value="InterPro"/>
</dbReference>
<dbReference type="Gene3D" id="3.40.50.200">
    <property type="entry name" value="Peptidase S8/S53 domain"/>
    <property type="match status" value="1"/>
</dbReference>
<evidence type="ECO:0000313" key="3">
    <source>
        <dbReference type="EMBL" id="QDC44771.1"/>
    </source>
</evidence>
<dbReference type="CDD" id="cd04847">
    <property type="entry name" value="Peptidases_S8_Subtilisin_like_2"/>
    <property type="match status" value="1"/>
</dbReference>
<evidence type="ECO:0000259" key="2">
    <source>
        <dbReference type="Pfam" id="PF00082"/>
    </source>
</evidence>
<dbReference type="OrthoDB" id="9768989at2"/>
<name>A0A5B8CTZ6_9PROT</name>
<dbReference type="InterPro" id="IPR036852">
    <property type="entry name" value="Peptidase_S8/S53_dom_sf"/>
</dbReference>